<dbReference type="EMBL" id="BTPE01000002">
    <property type="protein sequence ID" value="GMQ32468.1"/>
    <property type="molecule type" value="Genomic_DNA"/>
</dbReference>
<gene>
    <name evidence="2" type="ORF">Ataiwa_07400</name>
</gene>
<proteinExistence type="predicted"/>
<evidence type="ECO:0000313" key="3">
    <source>
        <dbReference type="Proteomes" id="UP001307705"/>
    </source>
</evidence>
<evidence type="ECO:0000256" key="1">
    <source>
        <dbReference type="SAM" id="Phobius"/>
    </source>
</evidence>
<feature type="transmembrane region" description="Helical" evidence="1">
    <location>
        <begin position="114"/>
        <end position="132"/>
    </location>
</feature>
<sequence length="161" mass="18789">MKNIKILSIIITLVIFTFIILNLTLPLGKNNYIESSYLVREDTVSHILNEIENKIEEEIKYLDFANKQIRDTIIIIDTNYMFSNIEQEFAMYKEKITSNHITPNIDQHFITQKFWIKVIFSGIFCIAALFVILSKKYDDETKKWAFSVLTLIAGVWIGTIS</sequence>
<comment type="caution">
    <text evidence="2">The sequence shown here is derived from an EMBL/GenBank/DDBJ whole genome shotgun (WGS) entry which is preliminary data.</text>
</comment>
<feature type="transmembrane region" description="Helical" evidence="1">
    <location>
        <begin position="144"/>
        <end position="160"/>
    </location>
</feature>
<keyword evidence="1" id="KW-1133">Transmembrane helix</keyword>
<organism evidence="2 3">
    <name type="scientific">Algoriphagus taiwanensis</name>
    <dbReference type="NCBI Taxonomy" id="1445656"/>
    <lineage>
        <taxon>Bacteria</taxon>
        <taxon>Pseudomonadati</taxon>
        <taxon>Bacteroidota</taxon>
        <taxon>Cytophagia</taxon>
        <taxon>Cytophagales</taxon>
        <taxon>Cyclobacteriaceae</taxon>
        <taxon>Algoriphagus</taxon>
    </lineage>
</organism>
<keyword evidence="3" id="KW-1185">Reference proteome</keyword>
<protein>
    <submittedName>
        <fullName evidence="2">Uncharacterized protein</fullName>
    </submittedName>
</protein>
<dbReference type="RefSeq" id="WP_338227287.1">
    <property type="nucleotide sequence ID" value="NZ_BTPE01000002.1"/>
</dbReference>
<reference evidence="2 3" key="1">
    <citation type="submission" date="2023-08" db="EMBL/GenBank/DDBJ databases">
        <title>Draft genome sequence of Algoriphagus taiwanensis.</title>
        <authorList>
            <person name="Takatani N."/>
            <person name="Hosokawa M."/>
            <person name="Sawabe T."/>
        </authorList>
    </citation>
    <scope>NUCLEOTIDE SEQUENCE [LARGE SCALE GENOMIC DNA]</scope>
    <source>
        <strain evidence="2 3">JCM 19755</strain>
    </source>
</reference>
<keyword evidence="1" id="KW-0812">Transmembrane</keyword>
<feature type="transmembrane region" description="Helical" evidence="1">
    <location>
        <begin position="6"/>
        <end position="25"/>
    </location>
</feature>
<name>A0ABQ6PZ42_9BACT</name>
<accession>A0ABQ6PZ42</accession>
<evidence type="ECO:0000313" key="2">
    <source>
        <dbReference type="EMBL" id="GMQ32468.1"/>
    </source>
</evidence>
<keyword evidence="1" id="KW-0472">Membrane</keyword>
<dbReference type="Proteomes" id="UP001307705">
    <property type="component" value="Unassembled WGS sequence"/>
</dbReference>